<feature type="compositionally biased region" description="Basic and acidic residues" evidence="10">
    <location>
        <begin position="795"/>
        <end position="814"/>
    </location>
</feature>
<dbReference type="PANTHER" id="PTHR11588">
    <property type="entry name" value="TUBULIN"/>
    <property type="match status" value="1"/>
</dbReference>
<keyword evidence="14" id="KW-1185">Reference proteome</keyword>
<dbReference type="FunFam" id="3.20.20.190:FF:000073">
    <property type="entry name" value="WGS project CABT00000000 data, contig 2.28"/>
    <property type="match status" value="1"/>
</dbReference>
<dbReference type="OrthoDB" id="10249382at2759"/>
<dbReference type="CDD" id="cd08570">
    <property type="entry name" value="GDPD_YPL206cp_fungi"/>
    <property type="match status" value="1"/>
</dbReference>
<dbReference type="Pfam" id="PF00091">
    <property type="entry name" value="Tubulin"/>
    <property type="match status" value="1"/>
</dbReference>
<dbReference type="PROSITE" id="PS00227">
    <property type="entry name" value="TUBULIN"/>
    <property type="match status" value="1"/>
</dbReference>
<name>A0A6A5ZWV9_9PLEO</name>
<dbReference type="InterPro" id="IPR030395">
    <property type="entry name" value="GP_PDE_dom"/>
</dbReference>
<dbReference type="GO" id="GO:0000278">
    <property type="term" value="P:mitotic cell cycle"/>
    <property type="evidence" value="ECO:0007669"/>
    <property type="project" value="UniProtKB-ARBA"/>
</dbReference>
<comment type="subcellular location">
    <subcellularLocation>
        <location evidence="1">Cytoplasm</location>
        <location evidence="1">Cytoskeleton</location>
        <location evidence="1">Microtubule organizing center</location>
        <location evidence="1">Spindle pole body</location>
    </subcellularLocation>
</comment>
<dbReference type="FunFam" id="1.10.287.600:FF:000004">
    <property type="entry name" value="Tubulin gamma chain"/>
    <property type="match status" value="1"/>
</dbReference>
<dbReference type="Gene3D" id="3.40.50.1440">
    <property type="entry name" value="Tubulin/FtsZ, GTPase domain"/>
    <property type="match status" value="1"/>
</dbReference>
<evidence type="ECO:0000256" key="5">
    <source>
        <dbReference type="ARBA" id="ARBA00022701"/>
    </source>
</evidence>
<proteinExistence type="inferred from homology"/>
<keyword evidence="8" id="KW-0206">Cytoskeleton</keyword>
<feature type="domain" description="GP-PDE" evidence="12">
    <location>
        <begin position="67"/>
        <end position="308"/>
    </location>
</feature>
<dbReference type="InterPro" id="IPR017946">
    <property type="entry name" value="PLC-like_Pdiesterase_TIM-brl"/>
</dbReference>
<dbReference type="InterPro" id="IPR003008">
    <property type="entry name" value="Tubulin_FtsZ_GTPase"/>
</dbReference>
<dbReference type="Gene3D" id="3.20.20.190">
    <property type="entry name" value="Phosphatidylinositol (PI) phosphodiesterase"/>
    <property type="match status" value="1"/>
</dbReference>
<dbReference type="SUPFAM" id="SSF52490">
    <property type="entry name" value="Tubulin nucleotide-binding domain-like"/>
    <property type="match status" value="1"/>
</dbReference>
<keyword evidence="11" id="KW-0472">Membrane</keyword>
<evidence type="ECO:0000313" key="14">
    <source>
        <dbReference type="Proteomes" id="UP000799770"/>
    </source>
</evidence>
<dbReference type="InterPro" id="IPR036525">
    <property type="entry name" value="Tubulin/FtsZ_GTPase_sf"/>
</dbReference>
<evidence type="ECO:0000256" key="10">
    <source>
        <dbReference type="SAM" id="MobiDB-lite"/>
    </source>
</evidence>
<evidence type="ECO:0000256" key="8">
    <source>
        <dbReference type="ARBA" id="ARBA00023212"/>
    </source>
</evidence>
<dbReference type="InterPro" id="IPR017975">
    <property type="entry name" value="Tubulin_CS"/>
</dbReference>
<dbReference type="GO" id="GO:0008081">
    <property type="term" value="F:phosphoric diester hydrolase activity"/>
    <property type="evidence" value="ECO:0007669"/>
    <property type="project" value="InterPro"/>
</dbReference>
<dbReference type="InterPro" id="IPR037103">
    <property type="entry name" value="Tubulin/FtsZ-like_C"/>
</dbReference>
<dbReference type="PRINTS" id="PR01164">
    <property type="entry name" value="GAMMATUBULIN"/>
</dbReference>
<organism evidence="13 14">
    <name type="scientific">Lophiotrema nucula</name>
    <dbReference type="NCBI Taxonomy" id="690887"/>
    <lineage>
        <taxon>Eukaryota</taxon>
        <taxon>Fungi</taxon>
        <taxon>Dikarya</taxon>
        <taxon>Ascomycota</taxon>
        <taxon>Pezizomycotina</taxon>
        <taxon>Dothideomycetes</taxon>
        <taxon>Pleosporomycetidae</taxon>
        <taxon>Pleosporales</taxon>
        <taxon>Lophiotremataceae</taxon>
        <taxon>Lophiotrema</taxon>
    </lineage>
</organism>
<dbReference type="GO" id="GO:0007020">
    <property type="term" value="P:microtubule nucleation"/>
    <property type="evidence" value="ECO:0007669"/>
    <property type="project" value="InterPro"/>
</dbReference>
<keyword evidence="11" id="KW-0812">Transmembrane</keyword>
<accession>A0A6A5ZWV9</accession>
<evidence type="ECO:0000259" key="12">
    <source>
        <dbReference type="PROSITE" id="PS51704"/>
    </source>
</evidence>
<dbReference type="InterPro" id="IPR002454">
    <property type="entry name" value="Gamma_tubulin"/>
</dbReference>
<sequence>MENEEYEVAPETAQTPILENMVVPPVFKGLTRELDKLAEQPLLGPRSDFPPAAFALARKDVSGNKRPQAIAHRGYKAKFPENTMGAFKGAVNIGAEAIETDVHLTKDGVVVLSHDKDLKRCFGRQEKLIDCDWDFLSGLKTLKEPHEPMPRLADLLEYLAQPGLEEIWLLLDIKLDNNPDDIMRLIGRTIQSVAPSPTRPWSSRVVLGCWAAKYLPLCSRYLPGFSVSHIGFSILYASHFLAVPNVSFNMLQGVLMTPWGRAFIRKAQCDRRPVFAWTVNEEKRMRWDIRHGLDGVITDDPKKFLEVRRSYHDGMREGFALMMWLDVLRINFFALVFGILFRMKFGFGDGKSLVRGEIITLQAGQCGNSVGQQFWQQLCLEHGINQDGNLEDFATEGGDRKDVFFYQSDDTRYIPRAILLDLEPRVLNSIQTSAYKNIYNPENFYIHKDGTGAGNNWAMGYSMGESVQDEVFDMIDREADGSDSLEGFMLLHSIAGGTGSGMGSFMLERLNDRFPKKLIQTYSVFPNTQDSDIVVQPYNSLLSMRRLTQNADSVVVLDNGALSRIAADRLHVQNPSFQQTNQLVSTVMSASTTTLRYPGYMHNDLVGIVASLIPTPRCHFLMTSYTPFSGENVEQAKTVRKTTVLDVMRRLLQPKNRMVSTNPTKKSCYMSILNIIQGEADPTDVHKSLLRIRERRLATFIPWGPASIQVALTRKSPYVASSHRVSGLMLANHTGIATLFKRIVTQYSTLRKRNAFLEPYKREAPFRDGLGEFDEAKEVVQGLIEEYEEAEDPDYLSKGELEPTKEEDDKRVGA</sequence>
<dbReference type="Proteomes" id="UP000799770">
    <property type="component" value="Unassembled WGS sequence"/>
</dbReference>
<evidence type="ECO:0000256" key="9">
    <source>
        <dbReference type="ARBA" id="ARBA00033229"/>
    </source>
</evidence>
<dbReference type="Gene3D" id="1.10.287.600">
    <property type="entry name" value="Helix hairpin bin"/>
    <property type="match status" value="1"/>
</dbReference>
<keyword evidence="5" id="KW-0493">Microtubule</keyword>
<keyword evidence="4" id="KW-0963">Cytoplasm</keyword>
<dbReference type="InterPro" id="IPR000217">
    <property type="entry name" value="Tubulin"/>
</dbReference>
<dbReference type="FunFam" id="3.30.1330.20:FF:000003">
    <property type="entry name" value="Tubulin gamma chain"/>
    <property type="match status" value="1"/>
</dbReference>
<comment type="similarity">
    <text evidence="2">Belongs to the tubulin family.</text>
</comment>
<dbReference type="GO" id="GO:0005525">
    <property type="term" value="F:GTP binding"/>
    <property type="evidence" value="ECO:0007669"/>
    <property type="project" value="UniProtKB-KW"/>
</dbReference>
<evidence type="ECO:0000256" key="3">
    <source>
        <dbReference type="ARBA" id="ARBA00018848"/>
    </source>
</evidence>
<evidence type="ECO:0000256" key="2">
    <source>
        <dbReference type="ARBA" id="ARBA00009636"/>
    </source>
</evidence>
<dbReference type="Pfam" id="PF03953">
    <property type="entry name" value="Tubulin_C"/>
    <property type="match status" value="1"/>
</dbReference>
<gene>
    <name evidence="13" type="ORF">BDV96DRAFT_639338</name>
</gene>
<keyword evidence="11" id="KW-1133">Transmembrane helix</keyword>
<dbReference type="InterPro" id="IPR018316">
    <property type="entry name" value="Tubulin/FtsZ_2-layer-sand-dom"/>
</dbReference>
<dbReference type="SMART" id="SM00864">
    <property type="entry name" value="Tubulin"/>
    <property type="match status" value="1"/>
</dbReference>
<evidence type="ECO:0000256" key="6">
    <source>
        <dbReference type="ARBA" id="ARBA00022741"/>
    </source>
</evidence>
<dbReference type="GO" id="GO:0006629">
    <property type="term" value="P:lipid metabolic process"/>
    <property type="evidence" value="ECO:0007669"/>
    <property type="project" value="InterPro"/>
</dbReference>
<dbReference type="InterPro" id="IPR008280">
    <property type="entry name" value="Tub_FtsZ_C"/>
</dbReference>
<evidence type="ECO:0000256" key="7">
    <source>
        <dbReference type="ARBA" id="ARBA00023134"/>
    </source>
</evidence>
<dbReference type="FunFam" id="3.40.50.1440:FF:000012">
    <property type="entry name" value="Tubulin gamma chain"/>
    <property type="match status" value="1"/>
</dbReference>
<dbReference type="SMART" id="SM00865">
    <property type="entry name" value="Tubulin_C"/>
    <property type="match status" value="1"/>
</dbReference>
<evidence type="ECO:0000256" key="11">
    <source>
        <dbReference type="SAM" id="Phobius"/>
    </source>
</evidence>
<dbReference type="Pfam" id="PF03009">
    <property type="entry name" value="GDPD"/>
    <property type="match status" value="1"/>
</dbReference>
<dbReference type="GO" id="GO:0005874">
    <property type="term" value="C:microtubule"/>
    <property type="evidence" value="ECO:0007669"/>
    <property type="project" value="UniProtKB-KW"/>
</dbReference>
<feature type="transmembrane region" description="Helical" evidence="11">
    <location>
        <begin position="319"/>
        <end position="341"/>
    </location>
</feature>
<evidence type="ECO:0000313" key="13">
    <source>
        <dbReference type="EMBL" id="KAF2122771.1"/>
    </source>
</evidence>
<keyword evidence="7" id="KW-0342">GTP-binding</keyword>
<keyword evidence="6" id="KW-0547">Nucleotide-binding</keyword>
<dbReference type="Gene3D" id="3.30.1330.20">
    <property type="entry name" value="Tubulin/FtsZ, C-terminal domain"/>
    <property type="match status" value="1"/>
</dbReference>
<dbReference type="SUPFAM" id="SSF55307">
    <property type="entry name" value="Tubulin C-terminal domain-like"/>
    <property type="match status" value="1"/>
</dbReference>
<evidence type="ECO:0000256" key="1">
    <source>
        <dbReference type="ARBA" id="ARBA00004317"/>
    </source>
</evidence>
<dbReference type="CDD" id="cd02188">
    <property type="entry name" value="gamma_tubulin"/>
    <property type="match status" value="1"/>
</dbReference>
<reference evidence="13" key="1">
    <citation type="journal article" date="2020" name="Stud. Mycol.">
        <title>101 Dothideomycetes genomes: a test case for predicting lifestyles and emergence of pathogens.</title>
        <authorList>
            <person name="Haridas S."/>
            <person name="Albert R."/>
            <person name="Binder M."/>
            <person name="Bloem J."/>
            <person name="Labutti K."/>
            <person name="Salamov A."/>
            <person name="Andreopoulos B."/>
            <person name="Baker S."/>
            <person name="Barry K."/>
            <person name="Bills G."/>
            <person name="Bluhm B."/>
            <person name="Cannon C."/>
            <person name="Castanera R."/>
            <person name="Culley D."/>
            <person name="Daum C."/>
            <person name="Ezra D."/>
            <person name="Gonzalez J."/>
            <person name="Henrissat B."/>
            <person name="Kuo A."/>
            <person name="Liang C."/>
            <person name="Lipzen A."/>
            <person name="Lutzoni F."/>
            <person name="Magnuson J."/>
            <person name="Mondo S."/>
            <person name="Nolan M."/>
            <person name="Ohm R."/>
            <person name="Pangilinan J."/>
            <person name="Park H.-J."/>
            <person name="Ramirez L."/>
            <person name="Alfaro M."/>
            <person name="Sun H."/>
            <person name="Tritt A."/>
            <person name="Yoshinaga Y."/>
            <person name="Zwiers L.-H."/>
            <person name="Turgeon B."/>
            <person name="Goodwin S."/>
            <person name="Spatafora J."/>
            <person name="Crous P."/>
            <person name="Grigoriev I."/>
        </authorList>
    </citation>
    <scope>NUCLEOTIDE SEQUENCE</scope>
    <source>
        <strain evidence="13">CBS 627.86</strain>
    </source>
</reference>
<dbReference type="GO" id="GO:0000930">
    <property type="term" value="C:gamma-tubulin complex"/>
    <property type="evidence" value="ECO:0007669"/>
    <property type="project" value="InterPro"/>
</dbReference>
<evidence type="ECO:0000256" key="4">
    <source>
        <dbReference type="ARBA" id="ARBA00022490"/>
    </source>
</evidence>
<dbReference type="SUPFAM" id="SSF51695">
    <property type="entry name" value="PLC-like phosphodiesterases"/>
    <property type="match status" value="1"/>
</dbReference>
<feature type="region of interest" description="Disordered" evidence="10">
    <location>
        <begin position="786"/>
        <end position="814"/>
    </location>
</feature>
<dbReference type="GO" id="GO:0005816">
    <property type="term" value="C:spindle pole body"/>
    <property type="evidence" value="ECO:0007669"/>
    <property type="project" value="UniProtKB-SubCell"/>
</dbReference>
<dbReference type="PRINTS" id="PR01161">
    <property type="entry name" value="TUBULIN"/>
</dbReference>
<dbReference type="GO" id="GO:0031122">
    <property type="term" value="P:cytoplasmic microtubule organization"/>
    <property type="evidence" value="ECO:0007669"/>
    <property type="project" value="InterPro"/>
</dbReference>
<dbReference type="EMBL" id="ML977310">
    <property type="protein sequence ID" value="KAF2122771.1"/>
    <property type="molecule type" value="Genomic_DNA"/>
</dbReference>
<dbReference type="InterPro" id="IPR023123">
    <property type="entry name" value="Tubulin_C"/>
</dbReference>
<dbReference type="PROSITE" id="PS51704">
    <property type="entry name" value="GP_PDE"/>
    <property type="match status" value="1"/>
</dbReference>
<protein>
    <recommendedName>
        <fullName evidence="3">Tubulin gamma chain</fullName>
    </recommendedName>
    <alternativeName>
        <fullName evidence="9">Gamma-tubulin</fullName>
    </alternativeName>
</protein>
<dbReference type="AlphaFoldDB" id="A0A6A5ZWV9"/>